<keyword evidence="2" id="KW-1185">Reference proteome</keyword>
<dbReference type="Proteomes" id="UP001172083">
    <property type="component" value="Unassembled WGS sequence"/>
</dbReference>
<dbReference type="SUPFAM" id="SSF53448">
    <property type="entry name" value="Nucleotide-diphospho-sugar transferases"/>
    <property type="match status" value="1"/>
</dbReference>
<dbReference type="RefSeq" id="WP_346756783.1">
    <property type="nucleotide sequence ID" value="NZ_JAUJEB010000001.1"/>
</dbReference>
<proteinExistence type="predicted"/>
<sequence>MYETPILFIIFNRLETTRQVFEEIRKVKPKFLFVAADGPRPHKEGDDVDCLEARSIIELVDWDCEVKTLFQQENLGCGVGPATAISWFFEHADEGIILEDDCLPAPGFFTFCQAMLEKYRHDERIFHVSGNNFQMGRKRGDASYYFSKYTGTWGWATWKRAWQHYRFSIENLASFLNQQKLDKFVQSKAEKAYWIRIFELIEFGKRTDIWDYQWTFAVWDQEALAIFPNTNLVKNIGFVENATHTFDPESLLANIELGDMDEVIHPAEINRNKKADNFFYRKVLEVEYKKNHPRKGFYKQFVAPFSKRLKRIVNLN</sequence>
<dbReference type="GO" id="GO:0016740">
    <property type="term" value="F:transferase activity"/>
    <property type="evidence" value="ECO:0007669"/>
    <property type="project" value="UniProtKB-KW"/>
</dbReference>
<keyword evidence="1" id="KW-0808">Transferase</keyword>
<protein>
    <submittedName>
        <fullName evidence="1">Nucleotide-diphospho-sugar transferase</fullName>
    </submittedName>
</protein>
<evidence type="ECO:0000313" key="1">
    <source>
        <dbReference type="EMBL" id="MDN5211450.1"/>
    </source>
</evidence>
<reference evidence="1" key="1">
    <citation type="submission" date="2023-06" db="EMBL/GenBank/DDBJ databases">
        <title>Genomic of Agaribacillus aureum.</title>
        <authorList>
            <person name="Wang G."/>
        </authorList>
    </citation>
    <scope>NUCLEOTIDE SEQUENCE</scope>
    <source>
        <strain evidence="1">BMA12</strain>
    </source>
</reference>
<gene>
    <name evidence="1" type="ORF">QQ020_05290</name>
</gene>
<name>A0ABT8L142_9BACT</name>
<evidence type="ECO:0000313" key="2">
    <source>
        <dbReference type="Proteomes" id="UP001172083"/>
    </source>
</evidence>
<comment type="caution">
    <text evidence="1">The sequence shown here is derived from an EMBL/GenBank/DDBJ whole genome shotgun (WGS) entry which is preliminary data.</text>
</comment>
<dbReference type="InterPro" id="IPR029044">
    <property type="entry name" value="Nucleotide-diphossugar_trans"/>
</dbReference>
<dbReference type="Gene3D" id="3.90.550.10">
    <property type="entry name" value="Spore Coat Polysaccharide Biosynthesis Protein SpsA, Chain A"/>
    <property type="match status" value="1"/>
</dbReference>
<dbReference type="EMBL" id="JAUJEB010000001">
    <property type="protein sequence ID" value="MDN5211450.1"/>
    <property type="molecule type" value="Genomic_DNA"/>
</dbReference>
<organism evidence="1 2">
    <name type="scientific">Agaribacillus aureus</name>
    <dbReference type="NCBI Taxonomy" id="3051825"/>
    <lineage>
        <taxon>Bacteria</taxon>
        <taxon>Pseudomonadati</taxon>
        <taxon>Bacteroidota</taxon>
        <taxon>Cytophagia</taxon>
        <taxon>Cytophagales</taxon>
        <taxon>Splendidivirgaceae</taxon>
        <taxon>Agaribacillus</taxon>
    </lineage>
</organism>
<accession>A0ABT8L142</accession>